<gene>
    <name evidence="2" type="ORF">CHH72_12615</name>
</gene>
<dbReference type="GO" id="GO:0016810">
    <property type="term" value="F:hydrolase activity, acting on carbon-nitrogen (but not peptide) bonds"/>
    <property type="evidence" value="ECO:0007669"/>
    <property type="project" value="InterPro"/>
</dbReference>
<evidence type="ECO:0000259" key="1">
    <source>
        <dbReference type="Pfam" id="PF01979"/>
    </source>
</evidence>
<dbReference type="AlphaFoldDB" id="A0A268NYG5"/>
<dbReference type="Pfam" id="PF01979">
    <property type="entry name" value="Amidohydro_1"/>
    <property type="match status" value="1"/>
</dbReference>
<comment type="caution">
    <text evidence="2">The sequence shown here is derived from an EMBL/GenBank/DDBJ whole genome shotgun (WGS) entry which is preliminary data.</text>
</comment>
<evidence type="ECO:0000313" key="3">
    <source>
        <dbReference type="Proteomes" id="UP000216207"/>
    </source>
</evidence>
<sequence length="363" mass="39571">MYTAIRSTHVYDSDLAAYQAKTILLQGPSIEALLPYHASLPDNCVVIDVGDHYVLPGFIDGFSQIGAKEIGIRWEGEDETETAQSDDLAPYRIIDSIYPFDAAFKEALANGVTVSHVASGPGSVIGAQTAIVKHDGVTVDEMAITPSFGHAFSLGDIPKRTFKQQTNQPLTRMGIAASLRRYFDKHGTPANVFIRAYHGTDIDTALRLQEEYAFTLTLVHGTGANERQLNELKQRGASLFAGPMFQARERHEQQTLCPSFHKEVVLLGIPHAIISDHPTTSVRNLKLEAALAVREGLDEKHALNALTLATAECLGISDRTGSITAGKQADIAIWNGDPLSLTSSVTHTFVSGKLCYEKEKEQR</sequence>
<dbReference type="InterPro" id="IPR006680">
    <property type="entry name" value="Amidohydro-rel"/>
</dbReference>
<proteinExistence type="predicted"/>
<dbReference type="InterPro" id="IPR011059">
    <property type="entry name" value="Metal-dep_hydrolase_composite"/>
</dbReference>
<dbReference type="InterPro" id="IPR032466">
    <property type="entry name" value="Metal_Hydrolase"/>
</dbReference>
<dbReference type="Proteomes" id="UP000216207">
    <property type="component" value="Unassembled WGS sequence"/>
</dbReference>
<dbReference type="SUPFAM" id="SSF51338">
    <property type="entry name" value="Composite domain of metallo-dependent hydrolases"/>
    <property type="match status" value="1"/>
</dbReference>
<name>A0A268NYG5_SHOCL</name>
<dbReference type="EMBL" id="NPCC01000015">
    <property type="protein sequence ID" value="PAE88478.1"/>
    <property type="molecule type" value="Genomic_DNA"/>
</dbReference>
<dbReference type="PANTHER" id="PTHR43135">
    <property type="entry name" value="ALPHA-D-RIBOSE 1-METHYLPHOSPHONATE 5-TRIPHOSPHATE DIPHOSPHATASE"/>
    <property type="match status" value="1"/>
</dbReference>
<dbReference type="Gene3D" id="3.20.20.140">
    <property type="entry name" value="Metal-dependent hydrolases"/>
    <property type="match status" value="2"/>
</dbReference>
<organism evidence="2 3">
    <name type="scientific">Shouchella clausii</name>
    <name type="common">Alkalihalobacillus clausii</name>
    <dbReference type="NCBI Taxonomy" id="79880"/>
    <lineage>
        <taxon>Bacteria</taxon>
        <taxon>Bacillati</taxon>
        <taxon>Bacillota</taxon>
        <taxon>Bacilli</taxon>
        <taxon>Bacillales</taxon>
        <taxon>Bacillaceae</taxon>
        <taxon>Shouchella</taxon>
    </lineage>
</organism>
<reference evidence="2 3" key="1">
    <citation type="submission" date="2017-07" db="EMBL/GenBank/DDBJ databases">
        <title>Isolation and whole genome analysis of endospore-forming bacteria from heroin.</title>
        <authorList>
            <person name="Kalinowski J."/>
            <person name="Ahrens B."/>
            <person name="Al-Dilaimi A."/>
            <person name="Winkler A."/>
            <person name="Wibberg D."/>
            <person name="Schleenbecker U."/>
            <person name="Ruckert C."/>
            <person name="Wolfel R."/>
            <person name="Grass G."/>
        </authorList>
    </citation>
    <scope>NUCLEOTIDE SEQUENCE [LARGE SCALE GENOMIC DNA]</scope>
    <source>
        <strain evidence="2 3">7539</strain>
    </source>
</reference>
<dbReference type="InterPro" id="IPR051781">
    <property type="entry name" value="Metallo-dep_Hydrolase"/>
</dbReference>
<dbReference type="PANTHER" id="PTHR43135:SF3">
    <property type="entry name" value="ALPHA-D-RIBOSE 1-METHYLPHOSPHONATE 5-TRIPHOSPHATE DIPHOSPHATASE"/>
    <property type="match status" value="1"/>
</dbReference>
<accession>A0A268NYG5</accession>
<feature type="domain" description="Amidohydrolase-related" evidence="1">
    <location>
        <begin position="267"/>
        <end position="354"/>
    </location>
</feature>
<protein>
    <recommendedName>
        <fullName evidence="1">Amidohydrolase-related domain-containing protein</fullName>
    </recommendedName>
</protein>
<evidence type="ECO:0000313" key="2">
    <source>
        <dbReference type="EMBL" id="PAE88478.1"/>
    </source>
</evidence>
<dbReference type="RefSeq" id="WP_095326738.1">
    <property type="nucleotide sequence ID" value="NZ_BOQQ01000007.1"/>
</dbReference>
<dbReference type="SUPFAM" id="SSF51556">
    <property type="entry name" value="Metallo-dependent hydrolases"/>
    <property type="match status" value="1"/>
</dbReference>